<accession>A0A1F6TVW1</accession>
<dbReference type="STRING" id="1817760.A2151_03820"/>
<organism evidence="1 2">
    <name type="scientific">Candidatus Muproteobacteria bacterium RBG_16_65_34</name>
    <dbReference type="NCBI Taxonomy" id="1817760"/>
    <lineage>
        <taxon>Bacteria</taxon>
        <taxon>Pseudomonadati</taxon>
        <taxon>Pseudomonadota</taxon>
        <taxon>Candidatus Muproteobacteria</taxon>
    </lineage>
</organism>
<name>A0A1F6TVW1_9PROT</name>
<dbReference type="EMBL" id="MFSU01000002">
    <property type="protein sequence ID" value="OGI49235.1"/>
    <property type="molecule type" value="Genomic_DNA"/>
</dbReference>
<evidence type="ECO:0008006" key="3">
    <source>
        <dbReference type="Google" id="ProtNLM"/>
    </source>
</evidence>
<dbReference type="Proteomes" id="UP000178885">
    <property type="component" value="Unassembled WGS sequence"/>
</dbReference>
<evidence type="ECO:0000313" key="2">
    <source>
        <dbReference type="Proteomes" id="UP000178885"/>
    </source>
</evidence>
<sequence>MELKGPAQPASLTLTASPTAIRAWRVGQVLDAVVVSSAPDGRATLRIEGTLVQAQTTVALAAGQSLQLKVVTDGGQPVLKVVQPAAPAVTDAETLTQALRAALPRQQPLAPLLADLAALVAQAGSKPPQGVPGLIVELARGILAELPTAPQASTPEGLKQALRQSGTFLEAGLARPPVASEQPPAPADLKAGLLRLAAELRTQTPVQGPANPIVAASTSGAPALLEKTEGALARIQANQLNSLVAETTDKPAWLVDLPVRQGDRVDVFRLRVEEDRAARRGEAESAPWSVWLDFDLTGLGCVRAQGESVSALFWTEQDGAATLFNRHMDVLHRELTAAGLSVGQLAAQAGAPSAAPADPTVAGLVNEKA</sequence>
<gene>
    <name evidence="1" type="ORF">A2151_03820</name>
</gene>
<evidence type="ECO:0000313" key="1">
    <source>
        <dbReference type="EMBL" id="OGI49235.1"/>
    </source>
</evidence>
<proteinExistence type="predicted"/>
<reference evidence="1 2" key="1">
    <citation type="journal article" date="2016" name="Nat. Commun.">
        <title>Thousands of microbial genomes shed light on interconnected biogeochemical processes in an aquifer system.</title>
        <authorList>
            <person name="Anantharaman K."/>
            <person name="Brown C.T."/>
            <person name="Hug L.A."/>
            <person name="Sharon I."/>
            <person name="Castelle C.J."/>
            <person name="Probst A.J."/>
            <person name="Thomas B.C."/>
            <person name="Singh A."/>
            <person name="Wilkins M.J."/>
            <person name="Karaoz U."/>
            <person name="Brodie E.L."/>
            <person name="Williams K.H."/>
            <person name="Hubbard S.S."/>
            <person name="Banfield J.F."/>
        </authorList>
    </citation>
    <scope>NUCLEOTIDE SEQUENCE [LARGE SCALE GENOMIC DNA]</scope>
</reference>
<dbReference type="AlphaFoldDB" id="A0A1F6TVW1"/>
<comment type="caution">
    <text evidence="1">The sequence shown here is derived from an EMBL/GenBank/DDBJ whole genome shotgun (WGS) entry which is preliminary data.</text>
</comment>
<protein>
    <recommendedName>
        <fullName evidence="3">Flagellar hook-length control protein-like C-terminal domain-containing protein</fullName>
    </recommendedName>
</protein>